<dbReference type="EMBL" id="JXTB01000364">
    <property type="protein sequence ID" value="PON43770.1"/>
    <property type="molecule type" value="Genomic_DNA"/>
</dbReference>
<reference evidence="3" key="1">
    <citation type="submission" date="2016-06" db="EMBL/GenBank/DDBJ databases">
        <title>Parallel loss of symbiosis genes in relatives of nitrogen-fixing non-legume Parasponia.</title>
        <authorList>
            <person name="Van Velzen R."/>
            <person name="Holmer R."/>
            <person name="Bu F."/>
            <person name="Rutten L."/>
            <person name="Van Zeijl A."/>
            <person name="Liu W."/>
            <person name="Santuari L."/>
            <person name="Cao Q."/>
            <person name="Sharma T."/>
            <person name="Shen D."/>
            <person name="Roswanjaya Y."/>
            <person name="Wardhani T."/>
            <person name="Kalhor M.S."/>
            <person name="Jansen J."/>
            <person name="Van den Hoogen J."/>
            <person name="Gungor B."/>
            <person name="Hartog M."/>
            <person name="Hontelez J."/>
            <person name="Verver J."/>
            <person name="Yang W.-C."/>
            <person name="Schijlen E."/>
            <person name="Repin R."/>
            <person name="Schilthuizen M."/>
            <person name="Schranz E."/>
            <person name="Heidstra R."/>
            <person name="Miyata K."/>
            <person name="Fedorova E."/>
            <person name="Kohlen W."/>
            <person name="Bisseling T."/>
            <person name="Smit S."/>
            <person name="Geurts R."/>
        </authorList>
    </citation>
    <scope>NUCLEOTIDE SEQUENCE [LARGE SCALE GENOMIC DNA]</scope>
    <source>
        <strain evidence="3">cv. WU1-14</strain>
    </source>
</reference>
<dbReference type="Proteomes" id="UP000237105">
    <property type="component" value="Unassembled WGS sequence"/>
</dbReference>
<evidence type="ECO:0000313" key="2">
    <source>
        <dbReference type="EMBL" id="PON43770.1"/>
    </source>
</evidence>
<feature type="compositionally biased region" description="Polar residues" evidence="1">
    <location>
        <begin position="1"/>
        <end position="10"/>
    </location>
</feature>
<dbReference type="AlphaFoldDB" id="A0A2P5B4P7"/>
<dbReference type="OrthoDB" id="1166097at2759"/>
<evidence type="ECO:0000256" key="1">
    <source>
        <dbReference type="SAM" id="MobiDB-lite"/>
    </source>
</evidence>
<evidence type="ECO:0000313" key="3">
    <source>
        <dbReference type="Proteomes" id="UP000237105"/>
    </source>
</evidence>
<organism evidence="2 3">
    <name type="scientific">Parasponia andersonii</name>
    <name type="common">Sponia andersonii</name>
    <dbReference type="NCBI Taxonomy" id="3476"/>
    <lineage>
        <taxon>Eukaryota</taxon>
        <taxon>Viridiplantae</taxon>
        <taxon>Streptophyta</taxon>
        <taxon>Embryophyta</taxon>
        <taxon>Tracheophyta</taxon>
        <taxon>Spermatophyta</taxon>
        <taxon>Magnoliopsida</taxon>
        <taxon>eudicotyledons</taxon>
        <taxon>Gunneridae</taxon>
        <taxon>Pentapetalae</taxon>
        <taxon>rosids</taxon>
        <taxon>fabids</taxon>
        <taxon>Rosales</taxon>
        <taxon>Cannabaceae</taxon>
        <taxon>Parasponia</taxon>
    </lineage>
</organism>
<proteinExistence type="predicted"/>
<protein>
    <submittedName>
        <fullName evidence="2">Uncharacterized protein</fullName>
    </submittedName>
</protein>
<keyword evidence="3" id="KW-1185">Reference proteome</keyword>
<gene>
    <name evidence="2" type="ORF">PanWU01x14_271370</name>
</gene>
<comment type="caution">
    <text evidence="2">The sequence shown here is derived from an EMBL/GenBank/DDBJ whole genome shotgun (WGS) entry which is preliminary data.</text>
</comment>
<sequence>MKVGGTQQQEDATRPKKGKQIKAFGSGEQALRIVPTILSRPEPTQGQEEKEKCLKKTQERAKRLRVMGHSVNHLMVGESCASTTPIAFTQQDLTT</sequence>
<feature type="non-terminal residue" evidence="2">
    <location>
        <position position="95"/>
    </location>
</feature>
<feature type="region of interest" description="Disordered" evidence="1">
    <location>
        <begin position="1"/>
        <end position="26"/>
    </location>
</feature>
<name>A0A2P5B4P7_PARAD</name>
<accession>A0A2P5B4P7</accession>